<evidence type="ECO:0000256" key="1">
    <source>
        <dbReference type="ARBA" id="ARBA00004141"/>
    </source>
</evidence>
<feature type="transmembrane region" description="Helical" evidence="18">
    <location>
        <begin position="390"/>
        <end position="412"/>
    </location>
</feature>
<evidence type="ECO:0000256" key="3">
    <source>
        <dbReference type="ARBA" id="ARBA00022679"/>
    </source>
</evidence>
<feature type="transmembrane region" description="Helical" evidence="18">
    <location>
        <begin position="216"/>
        <end position="232"/>
    </location>
</feature>
<dbReference type="AlphaFoldDB" id="A0A4Z1E8P7"/>
<dbReference type="EC" id="2.4.99.28" evidence="14"/>
<protein>
    <recommendedName>
        <fullName evidence="12">Probable peptidoglycan glycosyltransferase FtsW</fullName>
        <ecNumber evidence="14">2.4.99.28</ecNumber>
    </recommendedName>
    <alternativeName>
        <fullName evidence="13">Cell division protein FtsW</fullName>
    </alternativeName>
    <alternativeName>
        <fullName evidence="10">Cell wall polymerase</fullName>
    </alternativeName>
    <alternativeName>
        <fullName evidence="9">Peptidoglycan polymerase</fullName>
    </alternativeName>
</protein>
<comment type="subcellular location">
    <subcellularLocation>
        <location evidence="1">Membrane</location>
        <topology evidence="1">Multi-pass membrane protein</topology>
    </subcellularLocation>
</comment>
<feature type="transmembrane region" description="Helical" evidence="18">
    <location>
        <begin position="162"/>
        <end position="182"/>
    </location>
</feature>
<dbReference type="Proteomes" id="UP000297318">
    <property type="component" value="Unassembled WGS sequence"/>
</dbReference>
<organism evidence="19 20">
    <name type="scientific">Serinibacter arcticus</name>
    <dbReference type="NCBI Taxonomy" id="1655435"/>
    <lineage>
        <taxon>Bacteria</taxon>
        <taxon>Bacillati</taxon>
        <taxon>Actinomycetota</taxon>
        <taxon>Actinomycetes</taxon>
        <taxon>Micrococcales</taxon>
        <taxon>Beutenbergiaceae</taxon>
        <taxon>Serinibacter</taxon>
    </lineage>
</organism>
<keyword evidence="19" id="KW-0131">Cell cycle</keyword>
<feature type="region of interest" description="Disordered" evidence="17">
    <location>
        <begin position="1"/>
        <end position="42"/>
    </location>
</feature>
<gene>
    <name evidence="19" type="ORF">SERN_0053</name>
</gene>
<evidence type="ECO:0000256" key="5">
    <source>
        <dbReference type="ARBA" id="ARBA00022960"/>
    </source>
</evidence>
<keyword evidence="3" id="KW-0808">Transferase</keyword>
<keyword evidence="20" id="KW-1185">Reference proteome</keyword>
<dbReference type="Pfam" id="PF01098">
    <property type="entry name" value="FTSW_RODA_SPOVE"/>
    <property type="match status" value="1"/>
</dbReference>
<keyword evidence="7 18" id="KW-1133">Transmembrane helix</keyword>
<feature type="transmembrane region" description="Helical" evidence="18">
    <location>
        <begin position="237"/>
        <end position="254"/>
    </location>
</feature>
<keyword evidence="6" id="KW-0573">Peptidoglycan synthesis</keyword>
<keyword evidence="8 18" id="KW-0472">Membrane</keyword>
<feature type="transmembrane region" description="Helical" evidence="18">
    <location>
        <begin position="360"/>
        <end position="384"/>
    </location>
</feature>
<dbReference type="PANTHER" id="PTHR30474:SF2">
    <property type="entry name" value="PEPTIDOGLYCAN GLYCOSYLTRANSFERASE FTSW-RELATED"/>
    <property type="match status" value="1"/>
</dbReference>
<keyword evidence="2" id="KW-0328">Glycosyltransferase</keyword>
<dbReference type="InterPro" id="IPR001182">
    <property type="entry name" value="FtsW/RodA"/>
</dbReference>
<dbReference type="OrthoDB" id="9768187at2"/>
<comment type="similarity">
    <text evidence="11">Belongs to the SEDS family. FtsW subfamily.</text>
</comment>
<comment type="catalytic activity">
    <reaction evidence="15">
        <text>[GlcNAc-(1-&gt;4)-Mur2Ac(oyl-L-Ala-gamma-D-Glu-L-Lys-D-Ala-D-Ala)](n)-di-trans,octa-cis-undecaprenyl diphosphate + beta-D-GlcNAc-(1-&gt;4)-Mur2Ac(oyl-L-Ala-gamma-D-Glu-L-Lys-D-Ala-D-Ala)-di-trans,octa-cis-undecaprenyl diphosphate = [GlcNAc-(1-&gt;4)-Mur2Ac(oyl-L-Ala-gamma-D-Glu-L-Lys-D-Ala-D-Ala)](n+1)-di-trans,octa-cis-undecaprenyl diphosphate + di-trans,octa-cis-undecaprenyl diphosphate + H(+)</text>
        <dbReference type="Rhea" id="RHEA:23708"/>
        <dbReference type="Rhea" id="RHEA-COMP:9602"/>
        <dbReference type="Rhea" id="RHEA-COMP:9603"/>
        <dbReference type="ChEBI" id="CHEBI:15378"/>
        <dbReference type="ChEBI" id="CHEBI:58405"/>
        <dbReference type="ChEBI" id="CHEBI:60033"/>
        <dbReference type="ChEBI" id="CHEBI:78435"/>
        <dbReference type="EC" id="2.4.99.28"/>
    </reaction>
</comment>
<keyword evidence="4 18" id="KW-0812">Transmembrane</keyword>
<feature type="transmembrane region" description="Helical" evidence="18">
    <location>
        <begin position="99"/>
        <end position="116"/>
    </location>
</feature>
<accession>A0A4Z1E8P7</accession>
<dbReference type="GO" id="GO:0015648">
    <property type="term" value="F:lipid-linked peptidoglycan transporter activity"/>
    <property type="evidence" value="ECO:0007669"/>
    <property type="project" value="TreeGrafter"/>
</dbReference>
<name>A0A4Z1E8P7_9MICO</name>
<feature type="transmembrane region" description="Helical" evidence="18">
    <location>
        <begin position="59"/>
        <end position="79"/>
    </location>
</feature>
<evidence type="ECO:0000256" key="16">
    <source>
        <dbReference type="ARBA" id="ARBA00049966"/>
    </source>
</evidence>
<sequence length="443" mass="45626">MSVTDDRPRAGRGRTSGSSSTSARSGRAGRAGRAGTRTAPPSATRVALRSAWDSPVTSYYLIGSVTLVLVTLGLVFVLSSSTIVSLSRNGGVLGAFQSQAMYAVLVAPLAFAVSRLPVRVLRLLAWPAYLGALGLQLLPILAPGIATTSGGNITGIDLGVIYFQPAEFAKLSLALWLGSVLAAKQHQLGQLRHVALPAAGAALMMAAQLYTHDLGTALVLGALVAGALWVAGLPARFFAGLGVAALAVVAFMATQGTTRMARIMALFNPDALDSEGLGWQSEKALQALGTGGISGVGLGGSRTKWLYLPEANNDFILAIIGEELGLLGVLLVLVLFGLLMLGLTRIVLRHPDPVAKITTAAVAAWILSQALVNIGVVIGVLPVIGIPLPFISTGGSSLIATVLAIGLVLAFARDEPGAREALLARRGAVRRSFGVLARRGRGA</sequence>
<comment type="function">
    <text evidence="16">Peptidoglycan polymerase that is essential for cell division.</text>
</comment>
<evidence type="ECO:0000256" key="10">
    <source>
        <dbReference type="ARBA" id="ARBA00033270"/>
    </source>
</evidence>
<keyword evidence="5" id="KW-0133">Cell shape</keyword>
<evidence type="ECO:0000256" key="11">
    <source>
        <dbReference type="ARBA" id="ARBA00038053"/>
    </source>
</evidence>
<dbReference type="GO" id="GO:0005886">
    <property type="term" value="C:plasma membrane"/>
    <property type="evidence" value="ECO:0007669"/>
    <property type="project" value="TreeGrafter"/>
</dbReference>
<reference evidence="19 20" key="1">
    <citation type="submission" date="2018-11" db="EMBL/GenBank/DDBJ databases">
        <title>Complete genome sequencing of the Actinobacteria Serinibacter sp. K3-2.</title>
        <authorList>
            <person name="Rakitin A.L."/>
            <person name="Beletsky A.V."/>
            <person name="Mardanov A.V."/>
            <person name="Ravin N.V."/>
            <person name="Gromova A.S."/>
            <person name="Filippova S.N."/>
            <person name="Gal'Chenko V.F."/>
        </authorList>
    </citation>
    <scope>NUCLEOTIDE SEQUENCE [LARGE SCALE GENOMIC DNA]</scope>
    <source>
        <strain evidence="19 20">K3-2</strain>
    </source>
</reference>
<comment type="caution">
    <text evidence="19">The sequence shown here is derived from an EMBL/GenBank/DDBJ whole genome shotgun (WGS) entry which is preliminary data.</text>
</comment>
<evidence type="ECO:0000313" key="20">
    <source>
        <dbReference type="Proteomes" id="UP000297318"/>
    </source>
</evidence>
<evidence type="ECO:0000256" key="4">
    <source>
        <dbReference type="ARBA" id="ARBA00022692"/>
    </source>
</evidence>
<dbReference type="GO" id="GO:0009252">
    <property type="term" value="P:peptidoglycan biosynthetic process"/>
    <property type="evidence" value="ECO:0007669"/>
    <property type="project" value="UniProtKB-KW"/>
</dbReference>
<dbReference type="GO" id="GO:0051301">
    <property type="term" value="P:cell division"/>
    <property type="evidence" value="ECO:0007669"/>
    <property type="project" value="UniProtKB-KW"/>
</dbReference>
<dbReference type="GO" id="GO:0008360">
    <property type="term" value="P:regulation of cell shape"/>
    <property type="evidence" value="ECO:0007669"/>
    <property type="project" value="UniProtKB-KW"/>
</dbReference>
<evidence type="ECO:0000256" key="15">
    <source>
        <dbReference type="ARBA" id="ARBA00049902"/>
    </source>
</evidence>
<evidence type="ECO:0000256" key="13">
    <source>
        <dbReference type="ARBA" id="ARBA00041418"/>
    </source>
</evidence>
<dbReference type="EMBL" id="RHPJ01000001">
    <property type="protein sequence ID" value="TGO05861.1"/>
    <property type="molecule type" value="Genomic_DNA"/>
</dbReference>
<evidence type="ECO:0000256" key="6">
    <source>
        <dbReference type="ARBA" id="ARBA00022984"/>
    </source>
</evidence>
<evidence type="ECO:0000256" key="2">
    <source>
        <dbReference type="ARBA" id="ARBA00022676"/>
    </source>
</evidence>
<feature type="transmembrane region" description="Helical" evidence="18">
    <location>
        <begin position="324"/>
        <end position="348"/>
    </location>
</feature>
<dbReference type="PANTHER" id="PTHR30474">
    <property type="entry name" value="CELL CYCLE PROTEIN"/>
    <property type="match status" value="1"/>
</dbReference>
<evidence type="ECO:0000256" key="18">
    <source>
        <dbReference type="SAM" id="Phobius"/>
    </source>
</evidence>
<dbReference type="RefSeq" id="WP_135848159.1">
    <property type="nucleotide sequence ID" value="NZ_RHPJ01000001.1"/>
</dbReference>
<dbReference type="GO" id="GO:0008955">
    <property type="term" value="F:peptidoglycan glycosyltransferase activity"/>
    <property type="evidence" value="ECO:0007669"/>
    <property type="project" value="UniProtKB-EC"/>
</dbReference>
<evidence type="ECO:0000256" key="8">
    <source>
        <dbReference type="ARBA" id="ARBA00023136"/>
    </source>
</evidence>
<evidence type="ECO:0000256" key="7">
    <source>
        <dbReference type="ARBA" id="ARBA00022989"/>
    </source>
</evidence>
<dbReference type="GO" id="GO:0032153">
    <property type="term" value="C:cell division site"/>
    <property type="evidence" value="ECO:0007669"/>
    <property type="project" value="TreeGrafter"/>
</dbReference>
<evidence type="ECO:0000256" key="9">
    <source>
        <dbReference type="ARBA" id="ARBA00032370"/>
    </source>
</evidence>
<evidence type="ECO:0000256" key="14">
    <source>
        <dbReference type="ARBA" id="ARBA00044770"/>
    </source>
</evidence>
<evidence type="ECO:0000256" key="12">
    <source>
        <dbReference type="ARBA" id="ARBA00041185"/>
    </source>
</evidence>
<feature type="transmembrane region" description="Helical" evidence="18">
    <location>
        <begin position="123"/>
        <end position="142"/>
    </location>
</feature>
<evidence type="ECO:0000313" key="19">
    <source>
        <dbReference type="EMBL" id="TGO05861.1"/>
    </source>
</evidence>
<proteinExistence type="inferred from homology"/>
<keyword evidence="19" id="KW-0132">Cell division</keyword>
<feature type="compositionally biased region" description="Low complexity" evidence="17">
    <location>
        <begin position="13"/>
        <end position="39"/>
    </location>
</feature>
<evidence type="ECO:0000256" key="17">
    <source>
        <dbReference type="SAM" id="MobiDB-lite"/>
    </source>
</evidence>